<organism evidence="3 4">
    <name type="scientific">Globodera rostochiensis</name>
    <name type="common">Golden nematode worm</name>
    <name type="synonym">Heterodera rostochiensis</name>
    <dbReference type="NCBI Taxonomy" id="31243"/>
    <lineage>
        <taxon>Eukaryota</taxon>
        <taxon>Metazoa</taxon>
        <taxon>Ecdysozoa</taxon>
        <taxon>Nematoda</taxon>
        <taxon>Chromadorea</taxon>
        <taxon>Rhabditida</taxon>
        <taxon>Tylenchina</taxon>
        <taxon>Tylenchomorpha</taxon>
        <taxon>Tylenchoidea</taxon>
        <taxon>Heteroderidae</taxon>
        <taxon>Heteroderinae</taxon>
        <taxon>Globodera</taxon>
    </lineage>
</organism>
<dbReference type="WBParaSite" id="Gr19_v10_g5222.t2">
    <property type="protein sequence ID" value="Gr19_v10_g5222.t2"/>
    <property type="gene ID" value="Gr19_v10_g5222"/>
</dbReference>
<dbReference type="Proteomes" id="UP000887572">
    <property type="component" value="Unplaced"/>
</dbReference>
<sequence length="217" mass="25116">MEGPSRMNGGAHDQQVDAEQPQNRSENRRESLEERRRKAAEGMEGGEVIDGIPADFGPYSRRHVRPEDILWWLCLFFTFAYFDLPAVLICHNQIDRQFLKMAFVCAICLPFLLFTYPLAKMPNRTHAPALFRVFQLLSIFCFFGNAFFFCLATWKVFGVWAVFIAGVTSIVVICVRPDRQLDAEMKLSNTQAKPNLTRRRFEQRRMDEANRGFDCFG</sequence>
<evidence type="ECO:0000313" key="3">
    <source>
        <dbReference type="Proteomes" id="UP000887572"/>
    </source>
</evidence>
<dbReference type="AlphaFoldDB" id="A0A914HWW2"/>
<feature type="compositionally biased region" description="Basic and acidic residues" evidence="1">
    <location>
        <begin position="25"/>
        <end position="41"/>
    </location>
</feature>
<accession>A0A914HWW2</accession>
<feature type="region of interest" description="Disordered" evidence="1">
    <location>
        <begin position="1"/>
        <end position="43"/>
    </location>
</feature>
<evidence type="ECO:0000256" key="1">
    <source>
        <dbReference type="SAM" id="MobiDB-lite"/>
    </source>
</evidence>
<keyword evidence="2" id="KW-0812">Transmembrane</keyword>
<evidence type="ECO:0000256" key="2">
    <source>
        <dbReference type="SAM" id="Phobius"/>
    </source>
</evidence>
<protein>
    <submittedName>
        <fullName evidence="4">Transmembrane protein</fullName>
    </submittedName>
</protein>
<reference evidence="4" key="1">
    <citation type="submission" date="2022-11" db="UniProtKB">
        <authorList>
            <consortium name="WormBaseParasite"/>
        </authorList>
    </citation>
    <scope>IDENTIFICATION</scope>
</reference>
<evidence type="ECO:0000313" key="4">
    <source>
        <dbReference type="WBParaSite" id="Gr19_v10_g5222.t2"/>
    </source>
</evidence>
<dbReference type="Pfam" id="PF20479">
    <property type="entry name" value="TMEM128"/>
    <property type="match status" value="1"/>
</dbReference>
<keyword evidence="2" id="KW-0472">Membrane</keyword>
<name>A0A914HWW2_GLORO</name>
<feature type="transmembrane region" description="Helical" evidence="2">
    <location>
        <begin position="69"/>
        <end position="89"/>
    </location>
</feature>
<feature type="transmembrane region" description="Helical" evidence="2">
    <location>
        <begin position="131"/>
        <end position="151"/>
    </location>
</feature>
<keyword evidence="3" id="KW-1185">Reference proteome</keyword>
<dbReference type="InterPro" id="IPR033579">
    <property type="entry name" value="TMEM128"/>
</dbReference>
<proteinExistence type="predicted"/>
<feature type="transmembrane region" description="Helical" evidence="2">
    <location>
        <begin position="157"/>
        <end position="175"/>
    </location>
</feature>
<keyword evidence="2" id="KW-1133">Transmembrane helix</keyword>
<feature type="transmembrane region" description="Helical" evidence="2">
    <location>
        <begin position="101"/>
        <end position="119"/>
    </location>
</feature>